<dbReference type="EMBL" id="JACHOP010000032">
    <property type="protein sequence ID" value="MBB5760012.1"/>
    <property type="molecule type" value="Genomic_DNA"/>
</dbReference>
<dbReference type="SUPFAM" id="SSF48019">
    <property type="entry name" value="post-AAA+ oligomerization domain-like"/>
    <property type="match status" value="1"/>
</dbReference>
<dbReference type="InterPro" id="IPR051314">
    <property type="entry name" value="AAA_ATPase_RarA/MGS1/WRNIP1"/>
</dbReference>
<keyword evidence="5" id="KW-0067">ATP-binding</keyword>
<dbReference type="GO" id="GO:0000731">
    <property type="term" value="P:DNA synthesis involved in DNA repair"/>
    <property type="evidence" value="ECO:0007669"/>
    <property type="project" value="TreeGrafter"/>
</dbReference>
<dbReference type="InterPro" id="IPR027417">
    <property type="entry name" value="P-loop_NTPase"/>
</dbReference>
<comment type="function">
    <text evidence="1">DNA-dependent ATPase that plays important roles in cellular responses to stalled DNA replication processes.</text>
</comment>
<dbReference type="InterPro" id="IPR008921">
    <property type="entry name" value="DNA_pol3_clamp-load_cplx_C"/>
</dbReference>
<evidence type="ECO:0000256" key="1">
    <source>
        <dbReference type="ARBA" id="ARBA00002393"/>
    </source>
</evidence>
<dbReference type="GO" id="GO:0003677">
    <property type="term" value="F:DNA binding"/>
    <property type="evidence" value="ECO:0007669"/>
    <property type="project" value="InterPro"/>
</dbReference>
<dbReference type="AlphaFoldDB" id="A0A840ZP29"/>
<dbReference type="Gene3D" id="1.10.3710.10">
    <property type="entry name" value="DNA polymerase III clamp loader subunits, C-terminal domain"/>
    <property type="match status" value="1"/>
</dbReference>
<dbReference type="GO" id="GO:0017116">
    <property type="term" value="F:single-stranded DNA helicase activity"/>
    <property type="evidence" value="ECO:0007669"/>
    <property type="project" value="TreeGrafter"/>
</dbReference>
<dbReference type="GO" id="GO:0008047">
    <property type="term" value="F:enzyme activator activity"/>
    <property type="evidence" value="ECO:0007669"/>
    <property type="project" value="TreeGrafter"/>
</dbReference>
<dbReference type="PANTHER" id="PTHR13779:SF7">
    <property type="entry name" value="ATPASE WRNIP1"/>
    <property type="match status" value="1"/>
</dbReference>
<dbReference type="InterPro" id="IPR003593">
    <property type="entry name" value="AAA+_ATPase"/>
</dbReference>
<evidence type="ECO:0000256" key="5">
    <source>
        <dbReference type="ARBA" id="ARBA00022840"/>
    </source>
</evidence>
<dbReference type="CDD" id="cd00009">
    <property type="entry name" value="AAA"/>
    <property type="match status" value="1"/>
</dbReference>
<dbReference type="InterPro" id="IPR032423">
    <property type="entry name" value="AAA_assoc_2"/>
</dbReference>
<dbReference type="FunFam" id="3.40.50.300:FF:000345">
    <property type="entry name" value="AAA family ATPase"/>
    <property type="match status" value="1"/>
</dbReference>
<sequence length="437" mass="48192">MSDLFASAGLEAGAPRPLADRLRPRRLAEVVGQEHLTGPDGALTRLLAGKSLGSLVFWGPPGTGKTTVARLLAHETDLDFEQISAIFSGIADLRKVFEAARRRRATGRGTLLFVDEIHRFNRAQLDAFLPVMEDGTVTLVGATTENPSFELNAALLSRARVLLFRALDPAALARLLARAEQIESRPLPLDEEARAALVRMADGDGRAVLTLAEEVWRSARPGETLDAETLQTLVQRRAPIYDKAQEGHYNLISALHKTVRGSDPDAALYYLCRMLDAGEDRLFIARRLVRMAVEDIGLADPQALVVANAAKDAFDFLGSPEGELALAQVTVYLACAPKSNAVYNAYKAATRVAKANGSLPPPRTILNAPTGLMKRIGYGEGYRYDHDEPDAFSGQDYWPDALGRQHFYAPTDRGMETRYSERLAWWERLRRERRGEE</sequence>
<name>A0A840ZP29_9HYPH</name>
<dbReference type="GO" id="GO:0016887">
    <property type="term" value="F:ATP hydrolysis activity"/>
    <property type="evidence" value="ECO:0007669"/>
    <property type="project" value="InterPro"/>
</dbReference>
<dbReference type="GO" id="GO:0005524">
    <property type="term" value="F:ATP binding"/>
    <property type="evidence" value="ECO:0007669"/>
    <property type="project" value="UniProtKB-KW"/>
</dbReference>
<dbReference type="CDD" id="cd18139">
    <property type="entry name" value="HLD_clamp_RarA"/>
    <property type="match status" value="1"/>
</dbReference>
<dbReference type="GO" id="GO:0006261">
    <property type="term" value="P:DNA-templated DNA replication"/>
    <property type="evidence" value="ECO:0007669"/>
    <property type="project" value="TreeGrafter"/>
</dbReference>
<feature type="domain" description="AAA+ ATPase" evidence="6">
    <location>
        <begin position="51"/>
        <end position="167"/>
    </location>
</feature>
<comment type="caution">
    <text evidence="7">The sequence shown here is derived from an EMBL/GenBank/DDBJ whole genome shotgun (WGS) entry which is preliminary data.</text>
</comment>
<dbReference type="Gene3D" id="1.20.272.10">
    <property type="match status" value="1"/>
</dbReference>
<dbReference type="InterPro" id="IPR021886">
    <property type="entry name" value="MgsA_C"/>
</dbReference>
<dbReference type="Pfam" id="PF00004">
    <property type="entry name" value="AAA"/>
    <property type="match status" value="1"/>
</dbReference>
<dbReference type="RefSeq" id="WP_183573585.1">
    <property type="nucleotide sequence ID" value="NZ_JACHOP010000032.1"/>
</dbReference>
<dbReference type="InterPro" id="IPR003959">
    <property type="entry name" value="ATPase_AAA_core"/>
</dbReference>
<dbReference type="SMART" id="SM00382">
    <property type="entry name" value="AAA"/>
    <property type="match status" value="1"/>
</dbReference>
<dbReference type="SUPFAM" id="SSF52540">
    <property type="entry name" value="P-loop containing nucleoside triphosphate hydrolases"/>
    <property type="match status" value="1"/>
</dbReference>
<comment type="similarity">
    <text evidence="2">Belongs to the AAA ATPase family. RarA/MGS1/WRNIP1 subfamily.</text>
</comment>
<keyword evidence="4" id="KW-0547">Nucleotide-binding</keyword>
<organism evidence="7 8">
    <name type="scientific">Methylorubrum rhodinum</name>
    <dbReference type="NCBI Taxonomy" id="29428"/>
    <lineage>
        <taxon>Bacteria</taxon>
        <taxon>Pseudomonadati</taxon>
        <taxon>Pseudomonadota</taxon>
        <taxon>Alphaproteobacteria</taxon>
        <taxon>Hyphomicrobiales</taxon>
        <taxon>Methylobacteriaceae</taxon>
        <taxon>Methylorubrum</taxon>
    </lineage>
</organism>
<evidence type="ECO:0000256" key="4">
    <source>
        <dbReference type="ARBA" id="ARBA00022741"/>
    </source>
</evidence>
<dbReference type="FunFam" id="1.20.272.10:FF:000001">
    <property type="entry name" value="Putative AAA family ATPase"/>
    <property type="match status" value="1"/>
</dbReference>
<protein>
    <recommendedName>
        <fullName evidence="3">Replication-associated recombination protein A</fullName>
    </recommendedName>
</protein>
<dbReference type="Proteomes" id="UP000583454">
    <property type="component" value="Unassembled WGS sequence"/>
</dbReference>
<evidence type="ECO:0000256" key="2">
    <source>
        <dbReference type="ARBA" id="ARBA00008959"/>
    </source>
</evidence>
<evidence type="ECO:0000259" key="6">
    <source>
        <dbReference type="SMART" id="SM00382"/>
    </source>
</evidence>
<reference evidence="7 8" key="1">
    <citation type="submission" date="2020-08" db="EMBL/GenBank/DDBJ databases">
        <title>Genomic Encyclopedia of Type Strains, Phase IV (KMG-IV): sequencing the most valuable type-strain genomes for metagenomic binning, comparative biology and taxonomic classification.</title>
        <authorList>
            <person name="Goeker M."/>
        </authorList>
    </citation>
    <scope>NUCLEOTIDE SEQUENCE [LARGE SCALE GENOMIC DNA]</scope>
    <source>
        <strain evidence="7 8">DSM 2163</strain>
    </source>
</reference>
<keyword evidence="8" id="KW-1185">Reference proteome</keyword>
<proteinExistence type="inferred from homology"/>
<gene>
    <name evidence="7" type="ORF">HNR00_004752</name>
</gene>
<dbReference type="Pfam" id="PF16193">
    <property type="entry name" value="AAA_assoc_2"/>
    <property type="match status" value="1"/>
</dbReference>
<accession>A0A840ZP29</accession>
<evidence type="ECO:0000313" key="8">
    <source>
        <dbReference type="Proteomes" id="UP000583454"/>
    </source>
</evidence>
<dbReference type="PANTHER" id="PTHR13779">
    <property type="entry name" value="WERNER HELICASE-INTERACTING PROTEIN 1 FAMILY MEMBER"/>
    <property type="match status" value="1"/>
</dbReference>
<evidence type="ECO:0000256" key="3">
    <source>
        <dbReference type="ARBA" id="ARBA00020776"/>
    </source>
</evidence>
<evidence type="ECO:0000313" key="7">
    <source>
        <dbReference type="EMBL" id="MBB5760012.1"/>
    </source>
</evidence>
<dbReference type="Pfam" id="PF12002">
    <property type="entry name" value="MgsA_C"/>
    <property type="match status" value="1"/>
</dbReference>
<dbReference type="Gene3D" id="3.40.50.300">
    <property type="entry name" value="P-loop containing nucleotide triphosphate hydrolases"/>
    <property type="match status" value="1"/>
</dbReference>